<dbReference type="GeneID" id="93504186"/>
<dbReference type="InterPro" id="IPR000719">
    <property type="entry name" value="Prot_kinase_dom"/>
</dbReference>
<dbReference type="EC" id="2.7.11.1" evidence="1"/>
<keyword evidence="6" id="KW-0418">Kinase</keyword>
<comment type="caution">
    <text evidence="12">The sequence shown here is derived from an EMBL/GenBank/DDBJ whole genome shotgun (WGS) entry which is preliminary data.</text>
</comment>
<keyword evidence="4" id="KW-0808">Transferase</keyword>
<keyword evidence="13" id="KW-1185">Reference proteome</keyword>
<dbReference type="PROSITE" id="PS50011">
    <property type="entry name" value="PROTEIN_KINASE_DOM"/>
    <property type="match status" value="1"/>
</dbReference>
<evidence type="ECO:0000256" key="2">
    <source>
        <dbReference type="ARBA" id="ARBA00014676"/>
    </source>
</evidence>
<evidence type="ECO:0000256" key="4">
    <source>
        <dbReference type="ARBA" id="ARBA00022679"/>
    </source>
</evidence>
<feature type="compositionally biased region" description="Low complexity" evidence="10">
    <location>
        <begin position="32"/>
        <end position="48"/>
    </location>
</feature>
<accession>A0ABW7TJ32</accession>
<dbReference type="Gene3D" id="3.30.200.20">
    <property type="entry name" value="Phosphorylase Kinase, domain 1"/>
    <property type="match status" value="1"/>
</dbReference>
<dbReference type="SUPFAM" id="SSF56112">
    <property type="entry name" value="Protein kinase-like (PK-like)"/>
    <property type="match status" value="1"/>
</dbReference>
<sequence length="919" mass="98413">MPEHSSSSEHPLSPPWSPRRVRGAAMPRRAAHTWSTRRTTSSGSVHRGSAAESDLTRAAEELLAESGASGPRSPTDAAAPPSGSGVFVPVTVGSAPVIGAPPPAVAGPDTGVGTGSDSSDAVAPDHGIGTANGDAAVQRSDDSGEPSGLSDFDRAIAALTGDDIARLNSLGDPDDDDLEALLLADDEDPDAEFDPFAGFDDETPSGRNARSRPSVRRLGAGLVALPRVDPVDPATAVLADPVVPESKRFCWKCQAPTGRTGPDGPGAVSGECAQCGSAYNFLPALSAGEVVAEQYVVKGCLAHGGLGWIYLAVDTNVSDRWVVLKGLQNPQDFEAHVVALAERQFLSEITHPGVVKIYNFVKHRSHREQADGYIVMEYVGGRSLKKMLDLAGPERIPVAETLAYTMEVLPALDYLHSFGLAYNDLKPDNIMVTDDEVKLIDLGAVAAMESYGSIYGTPGYQAPEIIETGPTVASDIYAAGRTLAALILDLRKDAQGNYCADIPTPEGYPLLRKYPCLHRLLVRATHPDPSRRFPSTYAMYCQLAGVLRMVLAADTGREHPQASAEFGSLRGDFGIDALIGQTDGMVDGAHRSSVLDTESVVAALPIPLIDADDPSVELLAPLLHGDARRTLDSLRQTAERIAAGTIDAPETFEVEGALAAIRAHIDLGDLPSATALLEVLRPRAVTDWRVEWFSGVAALLEGQYQRAYLHFDEVHTMLPGEIAPALALAATAELVLQSETPATAGDLADMDRWHRAATEFYRLVWQTNHGVVSAAFGLARRLAADGEPLQAVQVLDEVPDTSRHYRTARMTGSLLLVSRPHREITEVDLLEAASRLEIADEPRALQLQVVVVGAALEWLRSRMRPATTDIVLLGYPLTVAGLRSGLESRLRALARSAPERLHRYRLVDLANSVRPRTWW</sequence>
<dbReference type="Gene3D" id="1.25.40.10">
    <property type="entry name" value="Tetratricopeptide repeat domain"/>
    <property type="match status" value="2"/>
</dbReference>
<evidence type="ECO:0000256" key="6">
    <source>
        <dbReference type="ARBA" id="ARBA00022777"/>
    </source>
</evidence>
<comment type="catalytic activity">
    <reaction evidence="9">
        <text>L-seryl-[protein] + ATP = O-phospho-L-seryl-[protein] + ADP + H(+)</text>
        <dbReference type="Rhea" id="RHEA:17989"/>
        <dbReference type="Rhea" id="RHEA-COMP:9863"/>
        <dbReference type="Rhea" id="RHEA-COMP:11604"/>
        <dbReference type="ChEBI" id="CHEBI:15378"/>
        <dbReference type="ChEBI" id="CHEBI:29999"/>
        <dbReference type="ChEBI" id="CHEBI:30616"/>
        <dbReference type="ChEBI" id="CHEBI:83421"/>
        <dbReference type="ChEBI" id="CHEBI:456216"/>
        <dbReference type="EC" id="2.7.11.1"/>
    </reaction>
</comment>
<dbReference type="InterPro" id="IPR011990">
    <property type="entry name" value="TPR-like_helical_dom_sf"/>
</dbReference>
<protein>
    <recommendedName>
        <fullName evidence="2">Serine/threonine-protein kinase PknG</fullName>
        <ecNumber evidence="1">2.7.11.1</ecNumber>
    </recommendedName>
</protein>
<gene>
    <name evidence="12" type="ORF">ACH4WX_09995</name>
</gene>
<dbReference type="Pfam" id="PF00069">
    <property type="entry name" value="Pkinase"/>
    <property type="match status" value="1"/>
</dbReference>
<feature type="compositionally biased region" description="Acidic residues" evidence="10">
    <location>
        <begin position="194"/>
        <end position="203"/>
    </location>
</feature>
<dbReference type="Pfam" id="PF16919">
    <property type="entry name" value="PknG_rubred"/>
    <property type="match status" value="1"/>
</dbReference>
<dbReference type="InterPro" id="IPR011009">
    <property type="entry name" value="Kinase-like_dom_sf"/>
</dbReference>
<reference evidence="12 13" key="1">
    <citation type="submission" date="2024-10" db="EMBL/GenBank/DDBJ databases">
        <title>The Natural Products Discovery Center: Release of the First 8490 Sequenced Strains for Exploring Actinobacteria Biosynthetic Diversity.</title>
        <authorList>
            <person name="Kalkreuter E."/>
            <person name="Kautsar S.A."/>
            <person name="Yang D."/>
            <person name="Bader C.D."/>
            <person name="Teijaro C.N."/>
            <person name="Fluegel L."/>
            <person name="Davis C.M."/>
            <person name="Simpson J.R."/>
            <person name="Lauterbach L."/>
            <person name="Steele A.D."/>
            <person name="Gui C."/>
            <person name="Meng S."/>
            <person name="Li G."/>
            <person name="Viehrig K."/>
            <person name="Ye F."/>
            <person name="Su P."/>
            <person name="Kiefer A.F."/>
            <person name="Nichols A."/>
            <person name="Cepeda A.J."/>
            <person name="Yan W."/>
            <person name="Fan B."/>
            <person name="Jiang Y."/>
            <person name="Adhikari A."/>
            <person name="Zheng C.-J."/>
            <person name="Schuster L."/>
            <person name="Cowan T.M."/>
            <person name="Smanski M.J."/>
            <person name="Chevrette M.G."/>
            <person name="De Carvalho L.P.S."/>
            <person name="Shen B."/>
        </authorList>
    </citation>
    <scope>NUCLEOTIDE SEQUENCE [LARGE SCALE GENOMIC DNA]</scope>
    <source>
        <strain evidence="12 13">NPDC020568</strain>
    </source>
</reference>
<evidence type="ECO:0000256" key="7">
    <source>
        <dbReference type="ARBA" id="ARBA00022840"/>
    </source>
</evidence>
<evidence type="ECO:0000256" key="9">
    <source>
        <dbReference type="ARBA" id="ARBA00048679"/>
    </source>
</evidence>
<dbReference type="InterPro" id="IPR031636">
    <property type="entry name" value="PknG_TPR"/>
</dbReference>
<evidence type="ECO:0000259" key="11">
    <source>
        <dbReference type="PROSITE" id="PS50011"/>
    </source>
</evidence>
<evidence type="ECO:0000256" key="10">
    <source>
        <dbReference type="SAM" id="MobiDB-lite"/>
    </source>
</evidence>
<dbReference type="InterPro" id="IPR008271">
    <property type="entry name" value="Ser/Thr_kinase_AS"/>
</dbReference>
<keyword evidence="5" id="KW-0547">Nucleotide-binding</keyword>
<dbReference type="PANTHER" id="PTHR24363">
    <property type="entry name" value="SERINE/THREONINE PROTEIN KINASE"/>
    <property type="match status" value="1"/>
</dbReference>
<dbReference type="PROSITE" id="PS00108">
    <property type="entry name" value="PROTEIN_KINASE_ST"/>
    <property type="match status" value="1"/>
</dbReference>
<dbReference type="CDD" id="cd14014">
    <property type="entry name" value="STKc_PknB_like"/>
    <property type="match status" value="1"/>
</dbReference>
<evidence type="ECO:0000313" key="13">
    <source>
        <dbReference type="Proteomes" id="UP001611263"/>
    </source>
</evidence>
<dbReference type="EMBL" id="JBIRUQ010000002">
    <property type="protein sequence ID" value="MFI1461041.1"/>
    <property type="molecule type" value="Genomic_DNA"/>
</dbReference>
<evidence type="ECO:0000256" key="5">
    <source>
        <dbReference type="ARBA" id="ARBA00022741"/>
    </source>
</evidence>
<dbReference type="PANTHER" id="PTHR24363:SF0">
    <property type="entry name" value="SERINE_THREONINE KINASE LIKE DOMAIN CONTAINING 1"/>
    <property type="match status" value="1"/>
</dbReference>
<feature type="region of interest" description="Disordered" evidence="10">
    <location>
        <begin position="1"/>
        <end position="151"/>
    </location>
</feature>
<keyword evidence="3" id="KW-0723">Serine/threonine-protein kinase</keyword>
<evidence type="ECO:0000256" key="1">
    <source>
        <dbReference type="ARBA" id="ARBA00012513"/>
    </source>
</evidence>
<evidence type="ECO:0000256" key="3">
    <source>
        <dbReference type="ARBA" id="ARBA00022527"/>
    </source>
</evidence>
<organism evidence="12 13">
    <name type="scientific">Nocardia carnea</name>
    <dbReference type="NCBI Taxonomy" id="37328"/>
    <lineage>
        <taxon>Bacteria</taxon>
        <taxon>Bacillati</taxon>
        <taxon>Actinomycetota</taxon>
        <taxon>Actinomycetes</taxon>
        <taxon>Mycobacteriales</taxon>
        <taxon>Nocardiaceae</taxon>
        <taxon>Nocardia</taxon>
    </lineage>
</organism>
<proteinExistence type="predicted"/>
<keyword evidence="7" id="KW-0067">ATP-binding</keyword>
<evidence type="ECO:0000256" key="8">
    <source>
        <dbReference type="ARBA" id="ARBA00047899"/>
    </source>
</evidence>
<dbReference type="Gene3D" id="1.10.510.10">
    <property type="entry name" value="Transferase(Phosphotransferase) domain 1"/>
    <property type="match status" value="1"/>
</dbReference>
<dbReference type="RefSeq" id="WP_231508608.1">
    <property type="nucleotide sequence ID" value="NZ_JBIRUQ010000002.1"/>
</dbReference>
<feature type="region of interest" description="Disordered" evidence="10">
    <location>
        <begin position="194"/>
        <end position="213"/>
    </location>
</feature>
<evidence type="ECO:0000313" key="12">
    <source>
        <dbReference type="EMBL" id="MFI1461041.1"/>
    </source>
</evidence>
<dbReference type="SMART" id="SM00220">
    <property type="entry name" value="S_TKc"/>
    <property type="match status" value="1"/>
</dbReference>
<dbReference type="InterPro" id="IPR031634">
    <property type="entry name" value="PknG_rubred"/>
</dbReference>
<name>A0ABW7TJ32_9NOCA</name>
<feature type="domain" description="Protein kinase" evidence="11">
    <location>
        <begin position="295"/>
        <end position="551"/>
    </location>
</feature>
<dbReference type="Proteomes" id="UP001611263">
    <property type="component" value="Unassembled WGS sequence"/>
</dbReference>
<dbReference type="Pfam" id="PF16918">
    <property type="entry name" value="PknG_TPR"/>
    <property type="match status" value="1"/>
</dbReference>
<comment type="catalytic activity">
    <reaction evidence="8">
        <text>L-threonyl-[protein] + ATP = O-phospho-L-threonyl-[protein] + ADP + H(+)</text>
        <dbReference type="Rhea" id="RHEA:46608"/>
        <dbReference type="Rhea" id="RHEA-COMP:11060"/>
        <dbReference type="Rhea" id="RHEA-COMP:11605"/>
        <dbReference type="ChEBI" id="CHEBI:15378"/>
        <dbReference type="ChEBI" id="CHEBI:30013"/>
        <dbReference type="ChEBI" id="CHEBI:30616"/>
        <dbReference type="ChEBI" id="CHEBI:61977"/>
        <dbReference type="ChEBI" id="CHEBI:456216"/>
        <dbReference type="EC" id="2.7.11.1"/>
    </reaction>
</comment>